<name>A0ABT1J6Y5_9ACTN</name>
<reference evidence="1 2" key="1">
    <citation type="submission" date="2022-06" db="EMBL/GenBank/DDBJ databases">
        <title>Sequencing the genomes of 1000 actinobacteria strains.</title>
        <authorList>
            <person name="Klenk H.-P."/>
        </authorList>
    </citation>
    <scope>NUCLEOTIDE SEQUENCE [LARGE SCALE GENOMIC DNA]</scope>
    <source>
        <strain evidence="1 2">DSM 41656</strain>
    </source>
</reference>
<sequence length="34" mass="3516">MRILRAVGRFTAAVLSAAVVVGVYAVVLSRGSLL</sequence>
<accession>A0ABT1J6Y5</accession>
<evidence type="ECO:0000313" key="1">
    <source>
        <dbReference type="EMBL" id="MCP2313202.1"/>
    </source>
</evidence>
<proteinExistence type="predicted"/>
<organism evidence="1 2">
    <name type="scientific">Kitasatospora paracochleata</name>
    <dbReference type="NCBI Taxonomy" id="58354"/>
    <lineage>
        <taxon>Bacteria</taxon>
        <taxon>Bacillati</taxon>
        <taxon>Actinomycetota</taxon>
        <taxon>Actinomycetes</taxon>
        <taxon>Kitasatosporales</taxon>
        <taxon>Streptomycetaceae</taxon>
        <taxon>Kitasatospora</taxon>
    </lineage>
</organism>
<dbReference type="EMBL" id="JAMZDX010000006">
    <property type="protein sequence ID" value="MCP2313202.1"/>
    <property type="molecule type" value="Genomic_DNA"/>
</dbReference>
<evidence type="ECO:0000313" key="2">
    <source>
        <dbReference type="Proteomes" id="UP001206483"/>
    </source>
</evidence>
<comment type="caution">
    <text evidence="1">The sequence shown here is derived from an EMBL/GenBank/DDBJ whole genome shotgun (WGS) entry which is preliminary data.</text>
</comment>
<protein>
    <submittedName>
        <fullName evidence="1">Uncharacterized protein</fullName>
    </submittedName>
</protein>
<dbReference type="Proteomes" id="UP001206483">
    <property type="component" value="Unassembled WGS sequence"/>
</dbReference>
<keyword evidence="2" id="KW-1185">Reference proteome</keyword>
<gene>
    <name evidence="1" type="ORF">FHR36_006383</name>
</gene>